<proteinExistence type="evidence at transcript level"/>
<accession>A0A6B7ME00</accession>
<gene>
    <name evidence="2" type="primary">OBP1</name>
</gene>
<feature type="signal peptide" evidence="1">
    <location>
        <begin position="1"/>
        <end position="18"/>
    </location>
</feature>
<name>A0A6B7ME00_CYLFO</name>
<dbReference type="GO" id="GO:0005549">
    <property type="term" value="F:odorant binding"/>
    <property type="evidence" value="ECO:0007669"/>
    <property type="project" value="InterPro"/>
</dbReference>
<reference evidence="2" key="1">
    <citation type="submission" date="2018-08" db="EMBL/GenBank/DDBJ databases">
        <title>Functional characterizations of odorant binding protein from Cylas formicarius (Fabricius).</title>
        <authorList>
            <person name="Hua J."/>
            <person name="Chen T."/>
            <person name="Huang Y."/>
            <person name="Li Y."/>
            <person name="Wu C."/>
            <person name="Li H."/>
            <person name="Chen K."/>
            <person name="Li Z."/>
            <person name="Ma D."/>
        </authorList>
    </citation>
    <scope>NUCLEOTIDE SEQUENCE</scope>
</reference>
<dbReference type="Gene3D" id="1.10.238.20">
    <property type="entry name" value="Pheromone/general odorant binding protein domain"/>
    <property type="match status" value="1"/>
</dbReference>
<dbReference type="InterPro" id="IPR036728">
    <property type="entry name" value="PBP_GOBP_sf"/>
</dbReference>
<dbReference type="InterPro" id="IPR006170">
    <property type="entry name" value="PBP/GOBP"/>
</dbReference>
<evidence type="ECO:0000256" key="1">
    <source>
        <dbReference type="SAM" id="SignalP"/>
    </source>
</evidence>
<dbReference type="EMBL" id="MH716465">
    <property type="protein sequence ID" value="QFO46765.1"/>
    <property type="molecule type" value="mRNA"/>
</dbReference>
<organism evidence="2">
    <name type="scientific">Cylas formicarius</name>
    <name type="common">Sweet potato weevil</name>
    <name type="synonym">Attelabus formicarius</name>
    <dbReference type="NCBI Taxonomy" id="197179"/>
    <lineage>
        <taxon>Eukaryota</taxon>
        <taxon>Metazoa</taxon>
        <taxon>Ecdysozoa</taxon>
        <taxon>Arthropoda</taxon>
        <taxon>Hexapoda</taxon>
        <taxon>Insecta</taxon>
        <taxon>Pterygota</taxon>
        <taxon>Neoptera</taxon>
        <taxon>Endopterygota</taxon>
        <taxon>Coleoptera</taxon>
        <taxon>Polyphaga</taxon>
        <taxon>Cucujiformia</taxon>
        <taxon>Brentidae</taxon>
        <taxon>Cyladinae</taxon>
        <taxon>Cylas</taxon>
    </lineage>
</organism>
<keyword evidence="1" id="KW-0732">Signal</keyword>
<dbReference type="Pfam" id="PF01395">
    <property type="entry name" value="PBP_GOBP"/>
    <property type="match status" value="1"/>
</dbReference>
<sequence>MKYLVAFALLLTVASTLADLKEEAKQKIKVAHEKCQGNPETHVDEAVLEKIRKGEKPDHPQNLGAHSLCISKTLGWQNQDGTVNKALITDRATQHIQDAAERQKYLDECAVDKENEKATAINLFKCIGRYTRHQ</sequence>
<dbReference type="AlphaFoldDB" id="A0A6B7ME00"/>
<evidence type="ECO:0000313" key="2">
    <source>
        <dbReference type="EMBL" id="QFO46765.1"/>
    </source>
</evidence>
<dbReference type="SUPFAM" id="SSF47565">
    <property type="entry name" value="Insect pheromone/odorant-binding proteins"/>
    <property type="match status" value="1"/>
</dbReference>
<protein>
    <submittedName>
        <fullName evidence="2">Odorant binding protein</fullName>
    </submittedName>
</protein>
<feature type="chain" id="PRO_5025363488" evidence="1">
    <location>
        <begin position="19"/>
        <end position="134"/>
    </location>
</feature>
<dbReference type="CDD" id="cd23992">
    <property type="entry name" value="PBP_GOBP"/>
    <property type="match status" value="1"/>
</dbReference>